<keyword evidence="4 5" id="KW-0732">Signal</keyword>
<name>A0ABS4WW41_9MICO</name>
<dbReference type="PROSITE" id="PS51257">
    <property type="entry name" value="PROKAR_LIPOPROTEIN"/>
    <property type="match status" value="1"/>
</dbReference>
<keyword evidence="6" id="KW-0762">Sugar transport</keyword>
<dbReference type="InterPro" id="IPR006311">
    <property type="entry name" value="TAT_signal"/>
</dbReference>
<dbReference type="Gene3D" id="3.40.190.10">
    <property type="entry name" value="Periplasmic binding protein-like II"/>
    <property type="match status" value="2"/>
</dbReference>
<comment type="caution">
    <text evidence="6">The sequence shown here is derived from an EMBL/GenBank/DDBJ whole genome shotgun (WGS) entry which is preliminary data.</text>
</comment>
<protein>
    <submittedName>
        <fullName evidence="6">Multiple sugar transport system substrate-binding protein</fullName>
    </submittedName>
</protein>
<dbReference type="RefSeq" id="WP_245353973.1">
    <property type="nucleotide sequence ID" value="NZ_BAAAJW010000006.1"/>
</dbReference>
<dbReference type="Pfam" id="PF13416">
    <property type="entry name" value="SBP_bac_8"/>
    <property type="match status" value="1"/>
</dbReference>
<reference evidence="6 7" key="1">
    <citation type="submission" date="2021-03" db="EMBL/GenBank/DDBJ databases">
        <title>Sequencing the genomes of 1000 actinobacteria strains.</title>
        <authorList>
            <person name="Klenk H.-P."/>
        </authorList>
    </citation>
    <scope>NUCLEOTIDE SEQUENCE [LARGE SCALE GENOMIC DNA]</scope>
    <source>
        <strain evidence="6 7">DSM 14566</strain>
    </source>
</reference>
<dbReference type="Proteomes" id="UP001519290">
    <property type="component" value="Unassembled WGS sequence"/>
</dbReference>
<evidence type="ECO:0000256" key="1">
    <source>
        <dbReference type="ARBA" id="ARBA00004196"/>
    </source>
</evidence>
<accession>A0ABS4WW41</accession>
<dbReference type="EMBL" id="JAGIOD010000001">
    <property type="protein sequence ID" value="MBP2380183.1"/>
    <property type="molecule type" value="Genomic_DNA"/>
</dbReference>
<dbReference type="PROSITE" id="PS51318">
    <property type="entry name" value="TAT"/>
    <property type="match status" value="1"/>
</dbReference>
<sequence length="433" mass="47083">MNDLKRRTLLGMLGTSAVTAPLLAACGGTGGGPAGSSGDGSTLRFAYWGGAERQALYTEGIAGFIEETGIQVEEQFASYDAFQERMTTQIAGSDVPAVFWIPSAQVMTYADAGIYRTLDDVESFDLSDFEDEDIESYQLDGVLNSFPKSVFSACVRYNRTMLEEAGAELPSGENWTWDGFAEFLIDYSADNGEGRKGTTYNAYSDMALEAWMRQRGVDLWTEDGRLGAGADDFASWFDWWEKLREKGATTTISEQDGAQPDWTLTGDMVLTTFANTNHIIDEAPMFPDYEFAMAEVPASADALEGWPFLYLSRFAMYEGASDELVADAGAFMSYTVNSLDMLKIVGLSAGAPPNPRLLETAKADAGPLETKVLEITSQIRERDRGPRYEAPDGTGTWRDKVVAAIEQITLGDASIMDASQGLVDSIDAEMGSA</sequence>
<dbReference type="InterPro" id="IPR006059">
    <property type="entry name" value="SBP"/>
</dbReference>
<dbReference type="PANTHER" id="PTHR43649:SF31">
    <property type="entry name" value="SN-GLYCEROL-3-PHOSPHATE-BINDING PERIPLASMIC PROTEIN UGPB"/>
    <property type="match status" value="1"/>
</dbReference>
<evidence type="ECO:0000256" key="3">
    <source>
        <dbReference type="ARBA" id="ARBA00022448"/>
    </source>
</evidence>
<feature type="chain" id="PRO_5045913906" evidence="5">
    <location>
        <begin position="25"/>
        <end position="433"/>
    </location>
</feature>
<keyword evidence="7" id="KW-1185">Reference proteome</keyword>
<evidence type="ECO:0000313" key="7">
    <source>
        <dbReference type="Proteomes" id="UP001519290"/>
    </source>
</evidence>
<comment type="subcellular location">
    <subcellularLocation>
        <location evidence="1">Cell envelope</location>
    </subcellularLocation>
</comment>
<gene>
    <name evidence="6" type="ORF">JOF43_000140</name>
</gene>
<dbReference type="PANTHER" id="PTHR43649">
    <property type="entry name" value="ARABINOSE-BINDING PROTEIN-RELATED"/>
    <property type="match status" value="1"/>
</dbReference>
<evidence type="ECO:0000256" key="2">
    <source>
        <dbReference type="ARBA" id="ARBA00008520"/>
    </source>
</evidence>
<evidence type="ECO:0000256" key="4">
    <source>
        <dbReference type="ARBA" id="ARBA00022729"/>
    </source>
</evidence>
<feature type="signal peptide" evidence="5">
    <location>
        <begin position="1"/>
        <end position="24"/>
    </location>
</feature>
<evidence type="ECO:0000313" key="6">
    <source>
        <dbReference type="EMBL" id="MBP2380183.1"/>
    </source>
</evidence>
<proteinExistence type="inferred from homology"/>
<organism evidence="6 7">
    <name type="scientific">Brachybacterium sacelli</name>
    <dbReference type="NCBI Taxonomy" id="173364"/>
    <lineage>
        <taxon>Bacteria</taxon>
        <taxon>Bacillati</taxon>
        <taxon>Actinomycetota</taxon>
        <taxon>Actinomycetes</taxon>
        <taxon>Micrococcales</taxon>
        <taxon>Dermabacteraceae</taxon>
        <taxon>Brachybacterium</taxon>
    </lineage>
</organism>
<dbReference type="SUPFAM" id="SSF53850">
    <property type="entry name" value="Periplasmic binding protein-like II"/>
    <property type="match status" value="1"/>
</dbReference>
<evidence type="ECO:0000256" key="5">
    <source>
        <dbReference type="SAM" id="SignalP"/>
    </source>
</evidence>
<comment type="similarity">
    <text evidence="2">Belongs to the bacterial solute-binding protein 1 family.</text>
</comment>
<dbReference type="InterPro" id="IPR050490">
    <property type="entry name" value="Bact_solute-bd_prot1"/>
</dbReference>
<keyword evidence="3" id="KW-0813">Transport</keyword>